<dbReference type="GeneID" id="19413692"/>
<proteinExistence type="predicted"/>
<feature type="region of interest" description="Disordered" evidence="1">
    <location>
        <begin position="1"/>
        <end position="22"/>
    </location>
</feature>
<dbReference type="OMA" id="NTTLAMR"/>
<organism evidence="2 3">
    <name type="scientific">Trametes versicolor (strain FP-101664)</name>
    <name type="common">White-rot fungus</name>
    <name type="synonym">Coriolus versicolor</name>
    <dbReference type="NCBI Taxonomy" id="717944"/>
    <lineage>
        <taxon>Eukaryota</taxon>
        <taxon>Fungi</taxon>
        <taxon>Dikarya</taxon>
        <taxon>Basidiomycota</taxon>
        <taxon>Agaricomycotina</taxon>
        <taxon>Agaricomycetes</taxon>
        <taxon>Polyporales</taxon>
        <taxon>Polyporaceae</taxon>
        <taxon>Trametes</taxon>
    </lineage>
</organism>
<dbReference type="OrthoDB" id="2722656at2759"/>
<gene>
    <name evidence="2" type="ORF">TRAVEDRAFT_32402</name>
</gene>
<protein>
    <submittedName>
        <fullName evidence="2">Uncharacterized protein</fullName>
    </submittedName>
</protein>
<evidence type="ECO:0000256" key="1">
    <source>
        <dbReference type="SAM" id="MobiDB-lite"/>
    </source>
</evidence>
<dbReference type="AlphaFoldDB" id="R7S7P7"/>
<keyword evidence="3" id="KW-1185">Reference proteome</keyword>
<evidence type="ECO:0000313" key="2">
    <source>
        <dbReference type="EMBL" id="EIW51652.1"/>
    </source>
</evidence>
<dbReference type="RefSeq" id="XP_008045442.1">
    <property type="nucleotide sequence ID" value="XM_008047251.1"/>
</dbReference>
<dbReference type="EMBL" id="JH711799">
    <property type="protein sequence ID" value="EIW51652.1"/>
    <property type="molecule type" value="Genomic_DNA"/>
</dbReference>
<dbReference type="KEGG" id="tvs:TRAVEDRAFT_32402"/>
<evidence type="ECO:0000313" key="3">
    <source>
        <dbReference type="Proteomes" id="UP000054317"/>
    </source>
</evidence>
<dbReference type="Proteomes" id="UP000054317">
    <property type="component" value="Unassembled WGS sequence"/>
</dbReference>
<reference evidence="3" key="1">
    <citation type="journal article" date="2012" name="Science">
        <title>The Paleozoic origin of enzymatic lignin decomposition reconstructed from 31 fungal genomes.</title>
        <authorList>
            <person name="Floudas D."/>
            <person name="Binder M."/>
            <person name="Riley R."/>
            <person name="Barry K."/>
            <person name="Blanchette R.A."/>
            <person name="Henrissat B."/>
            <person name="Martinez A.T."/>
            <person name="Otillar R."/>
            <person name="Spatafora J.W."/>
            <person name="Yadav J.S."/>
            <person name="Aerts A."/>
            <person name="Benoit I."/>
            <person name="Boyd A."/>
            <person name="Carlson A."/>
            <person name="Copeland A."/>
            <person name="Coutinho P.M."/>
            <person name="de Vries R.P."/>
            <person name="Ferreira P."/>
            <person name="Findley K."/>
            <person name="Foster B."/>
            <person name="Gaskell J."/>
            <person name="Glotzer D."/>
            <person name="Gorecki P."/>
            <person name="Heitman J."/>
            <person name="Hesse C."/>
            <person name="Hori C."/>
            <person name="Igarashi K."/>
            <person name="Jurgens J.A."/>
            <person name="Kallen N."/>
            <person name="Kersten P."/>
            <person name="Kohler A."/>
            <person name="Kuees U."/>
            <person name="Kumar T.K.A."/>
            <person name="Kuo A."/>
            <person name="LaButti K."/>
            <person name="Larrondo L.F."/>
            <person name="Lindquist E."/>
            <person name="Ling A."/>
            <person name="Lombard V."/>
            <person name="Lucas S."/>
            <person name="Lundell T."/>
            <person name="Martin R."/>
            <person name="McLaughlin D.J."/>
            <person name="Morgenstern I."/>
            <person name="Morin E."/>
            <person name="Murat C."/>
            <person name="Nagy L.G."/>
            <person name="Nolan M."/>
            <person name="Ohm R.A."/>
            <person name="Patyshakuliyeva A."/>
            <person name="Rokas A."/>
            <person name="Ruiz-Duenas F.J."/>
            <person name="Sabat G."/>
            <person name="Salamov A."/>
            <person name="Samejima M."/>
            <person name="Schmutz J."/>
            <person name="Slot J.C."/>
            <person name="St John F."/>
            <person name="Stenlid J."/>
            <person name="Sun H."/>
            <person name="Sun S."/>
            <person name="Syed K."/>
            <person name="Tsang A."/>
            <person name="Wiebenga A."/>
            <person name="Young D."/>
            <person name="Pisabarro A."/>
            <person name="Eastwood D.C."/>
            <person name="Martin F."/>
            <person name="Cullen D."/>
            <person name="Grigoriev I.V."/>
            <person name="Hibbett D.S."/>
        </authorList>
    </citation>
    <scope>NUCLEOTIDE SEQUENCE [LARGE SCALE GENOMIC DNA]</scope>
    <source>
        <strain evidence="3">FP-101664</strain>
    </source>
</reference>
<sequence>MGEITIAQDHKQHTPAASGSADDWLGCDHDVETPVYLLVQPTLATGFRDAQWCIAWPVGGLTEQRMTAWRHIRVDACMSLVDPDEGTQYGYSGPITKTDGPGTAKRFMLVNTTLAMRKKIEQLAQVDYALSSGEHFGSAVQASRVWVKKLLDAMVASGLVSSNRRDRIVLQASDF</sequence>
<name>R7S7P7_TRAVS</name>
<accession>R7S7P7</accession>